<dbReference type="Gene3D" id="1.20.1250.20">
    <property type="entry name" value="MFS general substrate transporter like domains"/>
    <property type="match status" value="1"/>
</dbReference>
<gene>
    <name evidence="5" type="ORF">ACFSJH_00035</name>
</gene>
<dbReference type="SUPFAM" id="SSF48371">
    <property type="entry name" value="ARM repeat"/>
    <property type="match status" value="1"/>
</dbReference>
<dbReference type="InterPro" id="IPR011989">
    <property type="entry name" value="ARM-like"/>
</dbReference>
<feature type="transmembrane region" description="Helical" evidence="3">
    <location>
        <begin position="87"/>
        <end position="107"/>
    </location>
</feature>
<dbReference type="InterPro" id="IPR014710">
    <property type="entry name" value="RmlC-like_jellyroll"/>
</dbReference>
<accession>A0ABW4YEM6</accession>
<feature type="transmembrane region" description="Helical" evidence="3">
    <location>
        <begin position="328"/>
        <end position="348"/>
    </location>
</feature>
<keyword evidence="1" id="KW-0010">Activator</keyword>
<feature type="transmembrane region" description="Helical" evidence="3">
    <location>
        <begin position="235"/>
        <end position="253"/>
    </location>
</feature>
<feature type="transmembrane region" description="Helical" evidence="3">
    <location>
        <begin position="113"/>
        <end position="129"/>
    </location>
</feature>
<protein>
    <submittedName>
        <fullName evidence="5">Cyclic nucleotide-binding domain-containing protein</fullName>
    </submittedName>
</protein>
<evidence type="ECO:0000256" key="3">
    <source>
        <dbReference type="SAM" id="Phobius"/>
    </source>
</evidence>
<dbReference type="Gene3D" id="1.25.10.10">
    <property type="entry name" value="Leucine-rich Repeat Variant"/>
    <property type="match status" value="1"/>
</dbReference>
<dbReference type="SMART" id="SM00100">
    <property type="entry name" value="cNMP"/>
    <property type="match status" value="1"/>
</dbReference>
<feature type="domain" description="Cyclic nucleotide-binding" evidence="4">
    <location>
        <begin position="889"/>
        <end position="993"/>
    </location>
</feature>
<dbReference type="Proteomes" id="UP001597362">
    <property type="component" value="Unassembled WGS sequence"/>
</dbReference>
<evidence type="ECO:0000313" key="5">
    <source>
        <dbReference type="EMBL" id="MFD2114143.1"/>
    </source>
</evidence>
<dbReference type="SUPFAM" id="SSF51206">
    <property type="entry name" value="cAMP-binding domain-like"/>
    <property type="match status" value="1"/>
</dbReference>
<comment type="caution">
    <text evidence="5">The sequence shown here is derived from an EMBL/GenBank/DDBJ whole genome shotgun (WGS) entry which is preliminary data.</text>
</comment>
<feature type="transmembrane region" description="Helical" evidence="3">
    <location>
        <begin position="56"/>
        <end position="75"/>
    </location>
</feature>
<keyword evidence="6" id="KW-1185">Reference proteome</keyword>
<dbReference type="InterPro" id="IPR000595">
    <property type="entry name" value="cNMP-bd_dom"/>
</dbReference>
<dbReference type="InterPro" id="IPR018490">
    <property type="entry name" value="cNMP-bd_dom_sf"/>
</dbReference>
<feature type="transmembrane region" description="Helical" evidence="3">
    <location>
        <begin position="20"/>
        <end position="44"/>
    </location>
</feature>
<dbReference type="Gene3D" id="2.60.120.10">
    <property type="entry name" value="Jelly Rolls"/>
    <property type="match status" value="1"/>
</dbReference>
<evidence type="ECO:0000259" key="4">
    <source>
        <dbReference type="PROSITE" id="PS50042"/>
    </source>
</evidence>
<feature type="transmembrane region" description="Helical" evidence="3">
    <location>
        <begin position="299"/>
        <end position="322"/>
    </location>
</feature>
<dbReference type="EMBL" id="JBHUHO010000001">
    <property type="protein sequence ID" value="MFD2114143.1"/>
    <property type="molecule type" value="Genomic_DNA"/>
</dbReference>
<dbReference type="CDD" id="cd00038">
    <property type="entry name" value="CAP_ED"/>
    <property type="match status" value="1"/>
</dbReference>
<keyword evidence="2" id="KW-0175">Coiled coil</keyword>
<feature type="transmembrane region" description="Helical" evidence="3">
    <location>
        <begin position="273"/>
        <end position="292"/>
    </location>
</feature>
<dbReference type="Pfam" id="PF00027">
    <property type="entry name" value="cNMP_binding"/>
    <property type="match status" value="1"/>
</dbReference>
<keyword evidence="3" id="KW-0812">Transmembrane</keyword>
<keyword evidence="3" id="KW-1133">Transmembrane helix</keyword>
<feature type="transmembrane region" description="Helical" evidence="3">
    <location>
        <begin position="369"/>
        <end position="389"/>
    </location>
</feature>
<sequence>MQGVLSNLFHVKYEDKNKLLLLSTVFFLAGISEMVNYTSFMALFNSRIGTQYLPQMYVIEAILMPLEGWLLSILVQKVEKGRFMRSLYLFFIAIGLLNSMLLVTFQAVNVFSVAYYIVLFLTSNFVIRQQTWLMWNTAFDLCTTQQAKRLMPLFVLAAIAGGIVAGIITNTLANVIGPELLYVAAMLLLLAGYPFFNRALRLYLRTALIEQQDVNDDEPKQTSSYYLKRTLRSPYLLIVVAIMTLLPAIYFVMEYQYFTVAQAAFSDEKQLTSFYGLMVIVLFSTAFVLQLFTGKLMELLGATNTILAISITFLVGTMLVMLFIHSSYALLIVSAGYSLLYLLLYYFAEPGYQFFFKVLSEEERDGYRYITQSVAASLGILFGSGLSMLHSFGLLSAAGQIAVSALCAILLVASAWYARRLYIKQLVARMRKGTRSIADFAATIAASIDQEQIRATVERLLEHADATVRHFALDVLAMRQHPAWSVILWQYAQRYSGKEKVKALTAISSSFWKKRYTTHLSELEQLLADDREQVRLFMYRQLLAITKAAHDERQLYYLQQALSDSSLFVRAEALLYVDEEEFLKKELEDMLRSEETEIVVLACELVVKRQVTSLLEQVLYCTLSSKPVIKYEAIRTLGHLGDYTIVTSLLEMALDGDKEQQQAIVTALVTLGKSILPQLLPLLTITQLKQWQVVVMVVTELDSDRIYKEQIVAASLDHFQQLSSYVQVIEQLFALASAESSVWLELANMRLAEITQIVEHVIWQVYGYLEEEETSQPLRAALLSGQEDRVDDGLEILAEGYAHPKLSQAMFQYYKANRKIERSSKVQAESIVTSKSSLAISSMIATISDGWLQAIVLKGSGAEGGERVAEHWEYWNRLEQIALLKQVDLFTHLALEELSLLTNIVQEKEVEEGEWLLQFDQSSQPLTIIVEGHVELIGISQEGVKGTLGIVGAMQTVGEAVLFTGEPSGMAAEVILGKAKVLQIESEPFIRLVRLYPAMAVGLLHSLSNRMRTLEKMLVSMG</sequence>
<organism evidence="5 6">
    <name type="scientific">Paenibacillus yanchengensis</name>
    <dbReference type="NCBI Taxonomy" id="2035833"/>
    <lineage>
        <taxon>Bacteria</taxon>
        <taxon>Bacillati</taxon>
        <taxon>Bacillota</taxon>
        <taxon>Bacilli</taxon>
        <taxon>Bacillales</taxon>
        <taxon>Paenibacillaceae</taxon>
        <taxon>Paenibacillus</taxon>
    </lineage>
</organism>
<feature type="transmembrane region" description="Helical" evidence="3">
    <location>
        <begin position="180"/>
        <end position="196"/>
    </location>
</feature>
<evidence type="ECO:0000313" key="6">
    <source>
        <dbReference type="Proteomes" id="UP001597362"/>
    </source>
</evidence>
<keyword evidence="3" id="KW-0472">Membrane</keyword>
<evidence type="ECO:0000256" key="2">
    <source>
        <dbReference type="SAM" id="Coils"/>
    </source>
</evidence>
<reference evidence="6" key="1">
    <citation type="journal article" date="2019" name="Int. J. Syst. Evol. Microbiol.">
        <title>The Global Catalogue of Microorganisms (GCM) 10K type strain sequencing project: providing services to taxonomists for standard genome sequencing and annotation.</title>
        <authorList>
            <consortium name="The Broad Institute Genomics Platform"/>
            <consortium name="The Broad Institute Genome Sequencing Center for Infectious Disease"/>
            <person name="Wu L."/>
            <person name="Ma J."/>
        </authorList>
    </citation>
    <scope>NUCLEOTIDE SEQUENCE [LARGE SCALE GENOMIC DNA]</scope>
    <source>
        <strain evidence="6">GH52</strain>
    </source>
</reference>
<feature type="transmembrane region" description="Helical" evidence="3">
    <location>
        <begin position="401"/>
        <end position="422"/>
    </location>
</feature>
<dbReference type="RefSeq" id="WP_377769119.1">
    <property type="nucleotide sequence ID" value="NZ_JBHUHO010000001.1"/>
</dbReference>
<dbReference type="PROSITE" id="PS50042">
    <property type="entry name" value="CNMP_BINDING_3"/>
    <property type="match status" value="1"/>
</dbReference>
<evidence type="ECO:0000256" key="1">
    <source>
        <dbReference type="ARBA" id="ARBA00023159"/>
    </source>
</evidence>
<proteinExistence type="predicted"/>
<feature type="transmembrane region" description="Helical" evidence="3">
    <location>
        <begin position="150"/>
        <end position="168"/>
    </location>
</feature>
<dbReference type="InterPro" id="IPR036259">
    <property type="entry name" value="MFS_trans_sf"/>
</dbReference>
<dbReference type="SUPFAM" id="SSF103473">
    <property type="entry name" value="MFS general substrate transporter"/>
    <property type="match status" value="1"/>
</dbReference>
<dbReference type="InterPro" id="IPR016024">
    <property type="entry name" value="ARM-type_fold"/>
</dbReference>
<feature type="coiled-coil region" evidence="2">
    <location>
        <begin position="577"/>
        <end position="604"/>
    </location>
</feature>
<name>A0ABW4YEM6_9BACL</name>